<dbReference type="PaxDb" id="243230-DR_1282"/>
<sequence>MTPDPVRLKRKGHNGDVPPLRDLTLSLLYTDDGTDIWTCGQLSRGQGVVRVEDLTPAAFYEVRGGLRAATGRIFTFLWTLDGHDLVSYVHFLLASVLHDRPAAPELERFRSAEHSPGVIATVWHQDGGLLRLTEGTNGEWALAFLDAQSRAPESQDSPFFSRLSLSSEAWRSAALTALREYRQTLDFLFGRDWTTQDGFAEQLAHALACLD</sequence>
<dbReference type="KEGG" id="dra:DR_1282"/>
<dbReference type="HOGENOM" id="CLU_1303244_0_0_0"/>
<gene>
    <name evidence="1" type="ordered locus">DR_1282</name>
</gene>
<dbReference type="PIR" id="E75415">
    <property type="entry name" value="E75415"/>
</dbReference>
<dbReference type="EnsemblBacteria" id="AAF10856">
    <property type="protein sequence ID" value="AAF10856"/>
    <property type="gene ID" value="DR_1282"/>
</dbReference>
<evidence type="ECO:0000313" key="1">
    <source>
        <dbReference type="EMBL" id="AAF10856.1"/>
    </source>
</evidence>
<dbReference type="RefSeq" id="WP_010887925.1">
    <property type="nucleotide sequence ID" value="NC_001263.1"/>
</dbReference>
<dbReference type="Proteomes" id="UP000002524">
    <property type="component" value="Chromosome 1"/>
</dbReference>
<organism evidence="1 2">
    <name type="scientific">Deinococcus radiodurans (strain ATCC 13939 / DSM 20539 / JCM 16871 / CCUG 27074 / LMG 4051 / NBRC 15346 / NCIMB 9279 / VKM B-1422 / R1)</name>
    <dbReference type="NCBI Taxonomy" id="243230"/>
    <lineage>
        <taxon>Bacteria</taxon>
        <taxon>Thermotogati</taxon>
        <taxon>Deinococcota</taxon>
        <taxon>Deinococci</taxon>
        <taxon>Deinococcales</taxon>
        <taxon>Deinococcaceae</taxon>
        <taxon>Deinococcus</taxon>
    </lineage>
</organism>
<keyword evidence="2" id="KW-1185">Reference proteome</keyword>
<proteinExistence type="predicted"/>
<name>Q9RUU9_DEIRA</name>
<accession>Q9RUU9</accession>
<evidence type="ECO:0000313" key="2">
    <source>
        <dbReference type="Proteomes" id="UP000002524"/>
    </source>
</evidence>
<dbReference type="GeneID" id="69517530"/>
<protein>
    <submittedName>
        <fullName evidence="1">Uncharacterized protein</fullName>
    </submittedName>
</protein>
<dbReference type="EMBL" id="AE000513">
    <property type="protein sequence ID" value="AAF10856.1"/>
    <property type="molecule type" value="Genomic_DNA"/>
</dbReference>
<dbReference type="PATRIC" id="fig|243230.17.peg.1478"/>
<dbReference type="InParanoid" id="Q9RUU9"/>
<dbReference type="AlphaFoldDB" id="Q9RUU9"/>
<reference evidence="1 2" key="1">
    <citation type="journal article" date="1999" name="Science">
        <title>Genome sequence of the radioresistant bacterium Deinococcus radiodurans R1.</title>
        <authorList>
            <person name="White O."/>
            <person name="Eisen J.A."/>
            <person name="Heidelberg J.F."/>
            <person name="Hickey E.K."/>
            <person name="Peterson J.D."/>
            <person name="Dodson R.J."/>
            <person name="Haft D.H."/>
            <person name="Gwinn M.L."/>
            <person name="Nelson W.C."/>
            <person name="Richardson D.L."/>
            <person name="Moffat K.S."/>
            <person name="Qin H."/>
            <person name="Jiang L."/>
            <person name="Pamphile W."/>
            <person name="Crosby M."/>
            <person name="Shen M."/>
            <person name="Vamathevan J.J."/>
            <person name="Lam P."/>
            <person name="McDonald L."/>
            <person name="Utterback T."/>
            <person name="Zalewski C."/>
            <person name="Makarova K.S."/>
            <person name="Aravind L."/>
            <person name="Daly M.J."/>
            <person name="Minton K.W."/>
            <person name="Fleischmann R.D."/>
            <person name="Ketchum K.A."/>
            <person name="Nelson K.E."/>
            <person name="Salzberg S."/>
            <person name="Smith H.O."/>
            <person name="Venter J.C."/>
            <person name="Fraser C.M."/>
        </authorList>
    </citation>
    <scope>NUCLEOTIDE SEQUENCE [LARGE SCALE GENOMIC DNA]</scope>
    <source>
        <strain evidence="2">ATCC 13939 / DSM 20539 / JCM 16871 / LMG 4051 / NBRC 15346 / NCIMB 9279 / R1 / VKM B-1422</strain>
    </source>
</reference>